<dbReference type="EMBL" id="JAGMVS010000063">
    <property type="protein sequence ID" value="MCM2437377.1"/>
    <property type="molecule type" value="Genomic_DNA"/>
</dbReference>
<name>A0ABT0VLS3_9LACO</name>
<evidence type="ECO:0000313" key="2">
    <source>
        <dbReference type="Proteomes" id="UP001057481"/>
    </source>
</evidence>
<sequence>MPLTTNKFFQSMKTTLTETQRVITLTKQLEHQIKQLKHVSKTINDTSVDINHAVNKFKLKNESHFSKITYHLDHIQDELKKLKH</sequence>
<organism evidence="1 2">
    <name type="scientific">Periweissella beninensis</name>
    <dbReference type="NCBI Taxonomy" id="504936"/>
    <lineage>
        <taxon>Bacteria</taxon>
        <taxon>Bacillati</taxon>
        <taxon>Bacillota</taxon>
        <taxon>Bacilli</taxon>
        <taxon>Lactobacillales</taxon>
        <taxon>Lactobacillaceae</taxon>
        <taxon>Periweissella</taxon>
    </lineage>
</organism>
<accession>A0ABT0VLS3</accession>
<reference evidence="1" key="1">
    <citation type="submission" date="2021-04" db="EMBL/GenBank/DDBJ databases">
        <title>Taxonomic assessment of Weissella genus.</title>
        <authorList>
            <person name="Fanelli F."/>
            <person name="Chieffi D."/>
            <person name="Dell'Aquila A."/>
            <person name="Gyu-Sung C."/>
            <person name="Franz C.M.A.P."/>
            <person name="Fusco V."/>
        </authorList>
    </citation>
    <scope>NUCLEOTIDE SEQUENCE</scope>
    <source>
        <strain evidence="1">LMG 25373</strain>
    </source>
</reference>
<evidence type="ECO:0000313" key="1">
    <source>
        <dbReference type="EMBL" id="MCM2437377.1"/>
    </source>
</evidence>
<gene>
    <name evidence="1" type="ORF">KAK10_05580</name>
</gene>
<keyword evidence="2" id="KW-1185">Reference proteome</keyword>
<dbReference type="RefSeq" id="WP_205143482.1">
    <property type="nucleotide sequence ID" value="NZ_JAFBDN010000006.1"/>
</dbReference>
<dbReference type="Proteomes" id="UP001057481">
    <property type="component" value="Unassembled WGS sequence"/>
</dbReference>
<proteinExistence type="predicted"/>
<protein>
    <submittedName>
        <fullName evidence="1">Uncharacterized protein</fullName>
    </submittedName>
</protein>
<comment type="caution">
    <text evidence="1">The sequence shown here is derived from an EMBL/GenBank/DDBJ whole genome shotgun (WGS) entry which is preliminary data.</text>
</comment>